<dbReference type="PANTHER" id="PTHR35010">
    <property type="entry name" value="BLL4672 PROTEIN-RELATED"/>
    <property type="match status" value="1"/>
</dbReference>
<dbReference type="SUPFAM" id="SSF47413">
    <property type="entry name" value="lambda repressor-like DNA-binding domains"/>
    <property type="match status" value="1"/>
</dbReference>
<dbReference type="PROSITE" id="PS50943">
    <property type="entry name" value="HTH_CROC1"/>
    <property type="match status" value="1"/>
</dbReference>
<dbReference type="Gene3D" id="3.30.450.180">
    <property type="match status" value="1"/>
</dbReference>
<sequence length="292" mass="31877">MDNRADVSAFLKSRRDRITPEQAGVQSYGERRVPGLRRSEVAQLAGVSAEYYTRLERGNLGGVSESVLDALARALQLDEVEQAHLHHLARTAATRSSRVSKRAAAPAVRPSVARMIEGMPGMPAYVHNNRFDVLVTNSLGRVLLTDLYADPACQGNMARFIFLNPAARNFFVDYDRIARSTVGHFRAEAAKNPYDRRLSNVIGELSTRSDTFRVLWGSHDVYAFRDGSKRFRHPVVGELTLDFEALPLPDDSGLQLSVYNAEPGSAAADALTLLAGWAATTSGTADGSLAES</sequence>
<keyword evidence="3" id="KW-1185">Reference proteome</keyword>
<organism evidence="2 3">
    <name type="scientific">Paractinoplanes brasiliensis</name>
    <dbReference type="NCBI Taxonomy" id="52695"/>
    <lineage>
        <taxon>Bacteria</taxon>
        <taxon>Bacillati</taxon>
        <taxon>Actinomycetota</taxon>
        <taxon>Actinomycetes</taxon>
        <taxon>Micromonosporales</taxon>
        <taxon>Micromonosporaceae</taxon>
        <taxon>Paractinoplanes</taxon>
    </lineage>
</organism>
<proteinExistence type="predicted"/>
<evidence type="ECO:0000259" key="1">
    <source>
        <dbReference type="PROSITE" id="PS50943"/>
    </source>
</evidence>
<dbReference type="InterPro" id="IPR041413">
    <property type="entry name" value="MLTR_LBD"/>
</dbReference>
<protein>
    <submittedName>
        <fullName evidence="2">Transcriptional regulator with XRE-family HTH domain</fullName>
    </submittedName>
</protein>
<name>A0A4R6JNB4_9ACTN</name>
<dbReference type="InterPro" id="IPR010982">
    <property type="entry name" value="Lambda_DNA-bd_dom_sf"/>
</dbReference>
<evidence type="ECO:0000313" key="2">
    <source>
        <dbReference type="EMBL" id="TDO36871.1"/>
    </source>
</evidence>
<dbReference type="CDD" id="cd00093">
    <property type="entry name" value="HTH_XRE"/>
    <property type="match status" value="1"/>
</dbReference>
<dbReference type="Pfam" id="PF17765">
    <property type="entry name" value="MLTR_LBD"/>
    <property type="match status" value="1"/>
</dbReference>
<gene>
    <name evidence="2" type="ORF">C8E87_0455</name>
</gene>
<dbReference type="Pfam" id="PF13560">
    <property type="entry name" value="HTH_31"/>
    <property type="match status" value="1"/>
</dbReference>
<dbReference type="RefSeq" id="WP_133871573.1">
    <property type="nucleotide sequence ID" value="NZ_BOMD01000071.1"/>
</dbReference>
<dbReference type="Gene3D" id="1.10.260.40">
    <property type="entry name" value="lambda repressor-like DNA-binding domains"/>
    <property type="match status" value="1"/>
</dbReference>
<reference evidence="2 3" key="1">
    <citation type="submission" date="2019-03" db="EMBL/GenBank/DDBJ databases">
        <title>Sequencing the genomes of 1000 actinobacteria strains.</title>
        <authorList>
            <person name="Klenk H.-P."/>
        </authorList>
    </citation>
    <scope>NUCLEOTIDE SEQUENCE [LARGE SCALE GENOMIC DNA]</scope>
    <source>
        <strain evidence="2 3">DSM 43805</strain>
    </source>
</reference>
<dbReference type="EMBL" id="SNWR01000001">
    <property type="protein sequence ID" value="TDO36871.1"/>
    <property type="molecule type" value="Genomic_DNA"/>
</dbReference>
<dbReference type="OrthoDB" id="4790304at2"/>
<dbReference type="AlphaFoldDB" id="A0A4R6JNB4"/>
<feature type="domain" description="HTH cro/C1-type" evidence="1">
    <location>
        <begin position="35"/>
        <end position="82"/>
    </location>
</feature>
<dbReference type="Proteomes" id="UP000294901">
    <property type="component" value="Unassembled WGS sequence"/>
</dbReference>
<accession>A0A4R6JNB4</accession>
<dbReference type="PANTHER" id="PTHR35010:SF2">
    <property type="entry name" value="BLL4672 PROTEIN"/>
    <property type="match status" value="1"/>
</dbReference>
<dbReference type="SMART" id="SM00530">
    <property type="entry name" value="HTH_XRE"/>
    <property type="match status" value="1"/>
</dbReference>
<dbReference type="GO" id="GO:0003677">
    <property type="term" value="F:DNA binding"/>
    <property type="evidence" value="ECO:0007669"/>
    <property type="project" value="InterPro"/>
</dbReference>
<evidence type="ECO:0000313" key="3">
    <source>
        <dbReference type="Proteomes" id="UP000294901"/>
    </source>
</evidence>
<dbReference type="InterPro" id="IPR001387">
    <property type="entry name" value="Cro/C1-type_HTH"/>
</dbReference>
<comment type="caution">
    <text evidence="2">The sequence shown here is derived from an EMBL/GenBank/DDBJ whole genome shotgun (WGS) entry which is preliminary data.</text>
</comment>